<keyword evidence="10" id="KW-1185">Reference proteome</keyword>
<comment type="caution">
    <text evidence="9">The sequence shown here is derived from an EMBL/GenBank/DDBJ whole genome shotgun (WGS) entry which is preliminary data.</text>
</comment>
<feature type="region of interest" description="Disordered" evidence="7">
    <location>
        <begin position="62"/>
        <end position="97"/>
    </location>
</feature>
<keyword evidence="4" id="KW-0378">Hydrolase</keyword>
<proteinExistence type="predicted"/>
<dbReference type="InterPro" id="IPR050570">
    <property type="entry name" value="Cell_wall_metabolism_enzyme"/>
</dbReference>
<evidence type="ECO:0000256" key="5">
    <source>
        <dbReference type="ARBA" id="ARBA00022833"/>
    </source>
</evidence>
<dbReference type="InterPro" id="IPR011055">
    <property type="entry name" value="Dup_hybrid_motif"/>
</dbReference>
<feature type="compositionally biased region" description="Low complexity" evidence="7">
    <location>
        <begin position="63"/>
        <end position="97"/>
    </location>
</feature>
<keyword evidence="5" id="KW-0862">Zinc</keyword>
<dbReference type="Proteomes" id="UP000578030">
    <property type="component" value="Unassembled WGS sequence"/>
</dbReference>
<gene>
    <name evidence="9" type="ORF">HLH28_01420</name>
</gene>
<keyword evidence="6" id="KW-0482">Metalloprotease</keyword>
<evidence type="ECO:0000256" key="1">
    <source>
        <dbReference type="ARBA" id="ARBA00001947"/>
    </source>
</evidence>
<dbReference type="Gene3D" id="2.70.70.10">
    <property type="entry name" value="Glucose Permease (Domain IIA)"/>
    <property type="match status" value="1"/>
</dbReference>
<name>A0A7W4K4I1_9PROT</name>
<dbReference type="GO" id="GO:0006508">
    <property type="term" value="P:proteolysis"/>
    <property type="evidence" value="ECO:0007669"/>
    <property type="project" value="UniProtKB-KW"/>
</dbReference>
<dbReference type="GO" id="GO:0046872">
    <property type="term" value="F:metal ion binding"/>
    <property type="evidence" value="ECO:0007669"/>
    <property type="project" value="UniProtKB-KW"/>
</dbReference>
<dbReference type="AlphaFoldDB" id="A0A7W4K4I1"/>
<dbReference type="SUPFAM" id="SSF51261">
    <property type="entry name" value="Duplicated hybrid motif"/>
    <property type="match status" value="1"/>
</dbReference>
<dbReference type="Pfam" id="PF01551">
    <property type="entry name" value="Peptidase_M23"/>
    <property type="match status" value="1"/>
</dbReference>
<feature type="compositionally biased region" description="Basic and acidic residues" evidence="7">
    <location>
        <begin position="286"/>
        <end position="303"/>
    </location>
</feature>
<keyword evidence="3" id="KW-0479">Metal-binding</keyword>
<dbReference type="PANTHER" id="PTHR21666">
    <property type="entry name" value="PEPTIDASE-RELATED"/>
    <property type="match status" value="1"/>
</dbReference>
<dbReference type="InterPro" id="IPR016047">
    <property type="entry name" value="M23ase_b-sheet_dom"/>
</dbReference>
<evidence type="ECO:0000256" key="4">
    <source>
        <dbReference type="ARBA" id="ARBA00022801"/>
    </source>
</evidence>
<feature type="compositionally biased region" description="Low complexity" evidence="7">
    <location>
        <begin position="31"/>
        <end position="50"/>
    </location>
</feature>
<accession>A0A7W4K4I1</accession>
<feature type="region of interest" description="Disordered" evidence="7">
    <location>
        <begin position="11"/>
        <end position="50"/>
    </location>
</feature>
<evidence type="ECO:0000259" key="8">
    <source>
        <dbReference type="Pfam" id="PF01551"/>
    </source>
</evidence>
<evidence type="ECO:0000256" key="6">
    <source>
        <dbReference type="ARBA" id="ARBA00023049"/>
    </source>
</evidence>
<feature type="domain" description="M23ase beta-sheet core" evidence="8">
    <location>
        <begin position="352"/>
        <end position="446"/>
    </location>
</feature>
<evidence type="ECO:0000256" key="3">
    <source>
        <dbReference type="ARBA" id="ARBA00022723"/>
    </source>
</evidence>
<dbReference type="CDD" id="cd12797">
    <property type="entry name" value="M23_peptidase"/>
    <property type="match status" value="1"/>
</dbReference>
<sequence>MLACLLAPVAPAWGDPHGTPRRAPARSSPVHHAPAGQAPGHAATPRADAAAAAARREVERARAQQQALVARQQQQSRDLQARTAARNAAQARAQQDTARAAALSAETVDATARLQDTEQRTADLADRVATLQAEQARLRADLDRDSAEMAPMLPLAARLARYPADTLLAAPLPPDRAITGLLVVRGLSARLERQAGAIRVRRAELARLDDDLTREGARLADLRRQQAAQRDTVARAAERARADQRRSSSVATQAARQVEDAARQASSLQDAVARIEALEQAAEDRLERAAQEAARAHRTDEAAAAHARAQAIAQGPGPGLTAPPAGMPAGRGAPVPGTVITAWGNATEAGPATGITYAPPAGAAVRAPCAGQVDFAGPFRSYGQMAILDCGRHYRFVLAGLGALAVSTGQTLAKGAPVGRMPDWAGQGGRPTLFVQLRHGDAAVDPAPFL</sequence>
<evidence type="ECO:0000256" key="2">
    <source>
        <dbReference type="ARBA" id="ARBA00022670"/>
    </source>
</evidence>
<reference evidence="9 10" key="1">
    <citation type="submission" date="2020-04" db="EMBL/GenBank/DDBJ databases">
        <title>Description of novel Gluconacetobacter.</title>
        <authorList>
            <person name="Sombolestani A."/>
        </authorList>
    </citation>
    <scope>NUCLEOTIDE SEQUENCE [LARGE SCALE GENOMIC DNA]</scope>
    <source>
        <strain evidence="9 10">LMG 27802</strain>
    </source>
</reference>
<comment type="cofactor">
    <cofactor evidence="1">
        <name>Zn(2+)</name>
        <dbReference type="ChEBI" id="CHEBI:29105"/>
    </cofactor>
</comment>
<protein>
    <submittedName>
        <fullName evidence="9">Peptidoglycan DD-metalloendopeptidase family protein</fullName>
    </submittedName>
</protein>
<evidence type="ECO:0000313" key="10">
    <source>
        <dbReference type="Proteomes" id="UP000578030"/>
    </source>
</evidence>
<feature type="region of interest" description="Disordered" evidence="7">
    <location>
        <begin position="286"/>
        <end position="333"/>
    </location>
</feature>
<feature type="compositionally biased region" description="Low complexity" evidence="7">
    <location>
        <begin position="304"/>
        <end position="333"/>
    </location>
</feature>
<dbReference type="PANTHER" id="PTHR21666:SF288">
    <property type="entry name" value="CELL DIVISION PROTEIN YTFB"/>
    <property type="match status" value="1"/>
</dbReference>
<evidence type="ECO:0000313" key="9">
    <source>
        <dbReference type="EMBL" id="MBB2200251.1"/>
    </source>
</evidence>
<evidence type="ECO:0000256" key="7">
    <source>
        <dbReference type="SAM" id="MobiDB-lite"/>
    </source>
</evidence>
<dbReference type="GO" id="GO:0004222">
    <property type="term" value="F:metalloendopeptidase activity"/>
    <property type="evidence" value="ECO:0007669"/>
    <property type="project" value="TreeGrafter"/>
</dbReference>
<dbReference type="EMBL" id="JABEQM010000001">
    <property type="protein sequence ID" value="MBB2200251.1"/>
    <property type="molecule type" value="Genomic_DNA"/>
</dbReference>
<organism evidence="9 10">
    <name type="scientific">Gluconacetobacter tumulisoli</name>
    <dbReference type="NCBI Taxonomy" id="1286189"/>
    <lineage>
        <taxon>Bacteria</taxon>
        <taxon>Pseudomonadati</taxon>
        <taxon>Pseudomonadota</taxon>
        <taxon>Alphaproteobacteria</taxon>
        <taxon>Acetobacterales</taxon>
        <taxon>Acetobacteraceae</taxon>
        <taxon>Gluconacetobacter</taxon>
    </lineage>
</organism>
<keyword evidence="2" id="KW-0645">Protease</keyword>